<gene>
    <name evidence="2" type="ORF">PRZ03_12070</name>
</gene>
<evidence type="ECO:0000313" key="3">
    <source>
        <dbReference type="Proteomes" id="UP001221189"/>
    </source>
</evidence>
<dbReference type="SUPFAM" id="SSF56935">
    <property type="entry name" value="Porins"/>
    <property type="match status" value="1"/>
</dbReference>
<name>A0ABT5KEF7_9BURK</name>
<keyword evidence="3" id="KW-1185">Reference proteome</keyword>
<organism evidence="2 3">
    <name type="scientific">Roseateles albus</name>
    <dbReference type="NCBI Taxonomy" id="2987525"/>
    <lineage>
        <taxon>Bacteria</taxon>
        <taxon>Pseudomonadati</taxon>
        <taxon>Pseudomonadota</taxon>
        <taxon>Betaproteobacteria</taxon>
        <taxon>Burkholderiales</taxon>
        <taxon>Sphaerotilaceae</taxon>
        <taxon>Roseateles</taxon>
    </lineage>
</organism>
<dbReference type="Proteomes" id="UP001221189">
    <property type="component" value="Unassembled WGS sequence"/>
</dbReference>
<comment type="caution">
    <text evidence="2">The sequence shown here is derived from an EMBL/GenBank/DDBJ whole genome shotgun (WGS) entry which is preliminary data.</text>
</comment>
<evidence type="ECO:0000313" key="2">
    <source>
        <dbReference type="EMBL" id="MDC8772310.1"/>
    </source>
</evidence>
<feature type="chain" id="PRO_5046390062" description="Porin" evidence="1">
    <location>
        <begin position="31"/>
        <end position="453"/>
    </location>
</feature>
<accession>A0ABT5KEF7</accession>
<dbReference type="RefSeq" id="WP_273600506.1">
    <property type="nucleotide sequence ID" value="NZ_JAQQXT010000006.1"/>
</dbReference>
<keyword evidence="1" id="KW-0732">Signal</keyword>
<evidence type="ECO:0000256" key="1">
    <source>
        <dbReference type="SAM" id="SignalP"/>
    </source>
</evidence>
<reference evidence="2 3" key="1">
    <citation type="submission" date="2022-10" db="EMBL/GenBank/DDBJ databases">
        <title>Paucibacter sp. hw1 Genome sequencing.</title>
        <authorList>
            <person name="Park S."/>
        </authorList>
    </citation>
    <scope>NUCLEOTIDE SEQUENCE [LARGE SCALE GENOMIC DNA]</scope>
    <source>
        <strain evidence="3">hw1</strain>
    </source>
</reference>
<proteinExistence type="predicted"/>
<feature type="signal peptide" evidence="1">
    <location>
        <begin position="1"/>
        <end position="30"/>
    </location>
</feature>
<evidence type="ECO:0008006" key="4">
    <source>
        <dbReference type="Google" id="ProtNLM"/>
    </source>
</evidence>
<dbReference type="EMBL" id="JAQQXT010000006">
    <property type="protein sequence ID" value="MDC8772310.1"/>
    <property type="molecule type" value="Genomic_DNA"/>
</dbReference>
<sequence>MLARPKKHRRRAAAWALAGLGLLAGASAQAAEEASEGRGNPLRFSGFATLGLAHNDNATAGAITSFSQLKPVQQGWSANMDTVLGLQLEWQPLSGTTFQVQGVARAGEDMQPRLRIAALRQQLGHGLSLNLGRMRSPLFFDSSIAEIGYANLTVRPAPTIYALTNSVAGLDGADLHWRLNFGDASVLAQVFGGRYDYTHRFNNFSPALSADASLRGMLGFSLSANLQDLTVRVSRTEIDRYVLRSEQVSQINSGLDQLSGALQQMALNPQLPPTLQSGLQAKAQGLDALRNPFDNRPVYTSLGMDGNWQQWRLLAELTWMDPRNDLVGRGTGYSLTLARSFGDVTPYLSLARLKRSSARLNTSALAPSGLDPQLDAGLNQLKQGFDRAQQFADISSRSVSIGLRWDWRENMAIKTQLDQIRTPNASTPGPLAVPVLPFDNKLQLFSVTLDLVF</sequence>
<protein>
    <recommendedName>
        <fullName evidence="4">Porin</fullName>
    </recommendedName>
</protein>